<gene>
    <name evidence="2" type="ORF">KDL28_08210</name>
</gene>
<comment type="caution">
    <text evidence="2">The sequence shown here is derived from an EMBL/GenBank/DDBJ whole genome shotgun (WGS) entry which is preliminary data.</text>
</comment>
<dbReference type="InterPro" id="IPR051916">
    <property type="entry name" value="GPI-anchor_lipid_remodeler"/>
</dbReference>
<dbReference type="PANTHER" id="PTHR14859:SF1">
    <property type="entry name" value="PGAP2-INTERACTING PROTEIN"/>
    <property type="match status" value="1"/>
</dbReference>
<dbReference type="EMBL" id="JAGSOV010000017">
    <property type="protein sequence ID" value="MCO1655038.1"/>
    <property type="molecule type" value="Genomic_DNA"/>
</dbReference>
<evidence type="ECO:0000313" key="2">
    <source>
        <dbReference type="EMBL" id="MCO1655038.1"/>
    </source>
</evidence>
<keyword evidence="2" id="KW-0255">Endonuclease</keyword>
<protein>
    <submittedName>
        <fullName evidence="2">Endonuclease/exonuclease/phosphatase family protein</fullName>
    </submittedName>
</protein>
<evidence type="ECO:0000259" key="1">
    <source>
        <dbReference type="Pfam" id="PF03372"/>
    </source>
</evidence>
<name>A0ABT0ZWK2_9PSEU</name>
<accession>A0ABT0ZWK2</accession>
<dbReference type="RefSeq" id="WP_252436780.1">
    <property type="nucleotide sequence ID" value="NZ_JAGSOV010000017.1"/>
</dbReference>
<dbReference type="Proteomes" id="UP001165283">
    <property type="component" value="Unassembled WGS sequence"/>
</dbReference>
<keyword evidence="2" id="KW-0540">Nuclease</keyword>
<dbReference type="Gene3D" id="3.60.10.10">
    <property type="entry name" value="Endonuclease/exonuclease/phosphatase"/>
    <property type="match status" value="1"/>
</dbReference>
<dbReference type="InterPro" id="IPR005135">
    <property type="entry name" value="Endo/exonuclease/phosphatase"/>
</dbReference>
<sequence length="265" mass="29086">MRIVTWNLWWRFGPWEARQHAILASLRHLAPDVVTLQEVWADDRDNQAALLAAELGLHWTWAESPTPERSQRRIGDFSVRIGNAVLSRWPVLDQQVHHLPGDDGRLALHARLDAPGHPVPVFTTHLSSAPAASGQRQQQVRALVGFVAEHRGGTAHPAVVTGDLNAWPDSDEVRLLGGYKTAPAVADETLLDAWEYADPAQPAATWDPANPFVAEWNPAVRIDYVFVGPPAPDGTGRVRSVRRATGHAVEGVWPSDHYAVVADLA</sequence>
<dbReference type="PANTHER" id="PTHR14859">
    <property type="entry name" value="CALCOFLUOR WHITE HYPERSENSITIVE PROTEIN PRECURSOR"/>
    <property type="match status" value="1"/>
</dbReference>
<dbReference type="InterPro" id="IPR036691">
    <property type="entry name" value="Endo/exonu/phosph_ase_sf"/>
</dbReference>
<dbReference type="GO" id="GO:0004519">
    <property type="term" value="F:endonuclease activity"/>
    <property type="evidence" value="ECO:0007669"/>
    <property type="project" value="UniProtKB-KW"/>
</dbReference>
<organism evidence="2 3">
    <name type="scientific">Pseudonocardia humida</name>
    <dbReference type="NCBI Taxonomy" id="2800819"/>
    <lineage>
        <taxon>Bacteria</taxon>
        <taxon>Bacillati</taxon>
        <taxon>Actinomycetota</taxon>
        <taxon>Actinomycetes</taxon>
        <taxon>Pseudonocardiales</taxon>
        <taxon>Pseudonocardiaceae</taxon>
        <taxon>Pseudonocardia</taxon>
    </lineage>
</organism>
<keyword evidence="2" id="KW-0378">Hydrolase</keyword>
<reference evidence="2" key="1">
    <citation type="submission" date="2021-04" db="EMBL/GenBank/DDBJ databases">
        <title>Pseudonocardia sp. nov., isolated from sandy soil of mangrove forest.</title>
        <authorList>
            <person name="Zan Z."/>
            <person name="Huang R."/>
            <person name="Liu W."/>
        </authorList>
    </citation>
    <scope>NUCLEOTIDE SEQUENCE</scope>
    <source>
        <strain evidence="2">S2-4</strain>
    </source>
</reference>
<proteinExistence type="predicted"/>
<dbReference type="SUPFAM" id="SSF56219">
    <property type="entry name" value="DNase I-like"/>
    <property type="match status" value="1"/>
</dbReference>
<keyword evidence="3" id="KW-1185">Reference proteome</keyword>
<feature type="domain" description="Endonuclease/exonuclease/phosphatase" evidence="1">
    <location>
        <begin position="4"/>
        <end position="257"/>
    </location>
</feature>
<dbReference type="Pfam" id="PF03372">
    <property type="entry name" value="Exo_endo_phos"/>
    <property type="match status" value="1"/>
</dbReference>
<evidence type="ECO:0000313" key="3">
    <source>
        <dbReference type="Proteomes" id="UP001165283"/>
    </source>
</evidence>